<dbReference type="HOGENOM" id="CLU_191014_0_0_1"/>
<sequence length="68" mass="7818">MEAKHRVDMASRTPSFGVGSYGTGFHGLLSWSILVNAYSYHVRSALWFLEKFYEVQVLVWDVINALHE</sequence>
<dbReference type="InParanoid" id="M1DG16"/>
<protein>
    <submittedName>
        <fullName evidence="1">Uncharacterized protein</fullName>
    </submittedName>
</protein>
<evidence type="ECO:0000313" key="1">
    <source>
        <dbReference type="EnsemblPlants" id="PGSC0003DMT400088470"/>
    </source>
</evidence>
<reference evidence="2" key="1">
    <citation type="journal article" date="2011" name="Nature">
        <title>Genome sequence and analysis of the tuber crop potato.</title>
        <authorList>
            <consortium name="The Potato Genome Sequencing Consortium"/>
        </authorList>
    </citation>
    <scope>NUCLEOTIDE SEQUENCE [LARGE SCALE GENOMIC DNA]</scope>
    <source>
        <strain evidence="2">cv. DM1-3 516 R44</strain>
    </source>
</reference>
<evidence type="ECO:0000313" key="2">
    <source>
        <dbReference type="Proteomes" id="UP000011115"/>
    </source>
</evidence>
<keyword evidence="2" id="KW-1185">Reference proteome</keyword>
<name>M1DG16_SOLTU</name>
<dbReference type="Gramene" id="PGSC0003DMT400088470">
    <property type="protein sequence ID" value="PGSC0003DMT400088470"/>
    <property type="gene ID" value="PGSC0003DMG400038041"/>
</dbReference>
<dbReference type="AlphaFoldDB" id="M1DG16"/>
<dbReference type="EnsemblPlants" id="PGSC0003DMT400088470">
    <property type="protein sequence ID" value="PGSC0003DMT400088470"/>
    <property type="gene ID" value="PGSC0003DMG400038041"/>
</dbReference>
<proteinExistence type="predicted"/>
<organism evidence="1 2">
    <name type="scientific">Solanum tuberosum</name>
    <name type="common">Potato</name>
    <dbReference type="NCBI Taxonomy" id="4113"/>
    <lineage>
        <taxon>Eukaryota</taxon>
        <taxon>Viridiplantae</taxon>
        <taxon>Streptophyta</taxon>
        <taxon>Embryophyta</taxon>
        <taxon>Tracheophyta</taxon>
        <taxon>Spermatophyta</taxon>
        <taxon>Magnoliopsida</taxon>
        <taxon>eudicotyledons</taxon>
        <taxon>Gunneridae</taxon>
        <taxon>Pentapetalae</taxon>
        <taxon>asterids</taxon>
        <taxon>lamiids</taxon>
        <taxon>Solanales</taxon>
        <taxon>Solanaceae</taxon>
        <taxon>Solanoideae</taxon>
        <taxon>Solaneae</taxon>
        <taxon>Solanum</taxon>
    </lineage>
</organism>
<accession>M1DG16</accession>
<dbReference type="PaxDb" id="4113-PGSC0003DMT400088470"/>
<dbReference type="Proteomes" id="UP000011115">
    <property type="component" value="Unassembled WGS sequence"/>
</dbReference>
<reference evidence="1" key="2">
    <citation type="submission" date="2015-06" db="UniProtKB">
        <authorList>
            <consortium name="EnsemblPlants"/>
        </authorList>
    </citation>
    <scope>IDENTIFICATION</scope>
    <source>
        <strain evidence="1">DM1-3 516 R44</strain>
    </source>
</reference>